<reference evidence="1" key="1">
    <citation type="submission" date="2014-05" db="EMBL/GenBank/DDBJ databases">
        <authorList>
            <person name="Chronopoulou M."/>
        </authorList>
    </citation>
    <scope>NUCLEOTIDE SEQUENCE</scope>
    <source>
        <tissue evidence="1">Whole organism</tissue>
    </source>
</reference>
<protein>
    <submittedName>
        <fullName evidence="1">Uncharacterized protein</fullName>
    </submittedName>
</protein>
<accession>A0A0K2UPN9</accession>
<sequence length="21" mass="2403">MAARCSTLNIIYVCRVFDLLT</sequence>
<dbReference type="EMBL" id="HACA01022345">
    <property type="protein sequence ID" value="CDW39706.1"/>
    <property type="molecule type" value="Transcribed_RNA"/>
</dbReference>
<name>A0A0K2UPN9_LEPSM</name>
<organism evidence="1">
    <name type="scientific">Lepeophtheirus salmonis</name>
    <name type="common">Salmon louse</name>
    <name type="synonym">Caligus salmonis</name>
    <dbReference type="NCBI Taxonomy" id="72036"/>
    <lineage>
        <taxon>Eukaryota</taxon>
        <taxon>Metazoa</taxon>
        <taxon>Ecdysozoa</taxon>
        <taxon>Arthropoda</taxon>
        <taxon>Crustacea</taxon>
        <taxon>Multicrustacea</taxon>
        <taxon>Hexanauplia</taxon>
        <taxon>Copepoda</taxon>
        <taxon>Siphonostomatoida</taxon>
        <taxon>Caligidae</taxon>
        <taxon>Lepeophtheirus</taxon>
    </lineage>
</organism>
<dbReference type="AlphaFoldDB" id="A0A0K2UPN9"/>
<evidence type="ECO:0000313" key="1">
    <source>
        <dbReference type="EMBL" id="CDW39706.1"/>
    </source>
</evidence>
<proteinExistence type="predicted"/>